<name>A0A2U2ACQ2_9GAMM</name>
<dbReference type="PIRSF" id="PIRSF019455">
    <property type="entry name" value="CopR_AtkY"/>
    <property type="match status" value="1"/>
</dbReference>
<dbReference type="EMBL" id="QEWQ01000006">
    <property type="protein sequence ID" value="PWD80397.1"/>
    <property type="molecule type" value="Genomic_DNA"/>
</dbReference>
<comment type="caution">
    <text evidence="5">The sequence shown here is derived from an EMBL/GenBank/DDBJ whole genome shotgun (WGS) entry which is preliminary data.</text>
</comment>
<dbReference type="InterPro" id="IPR036390">
    <property type="entry name" value="WH_DNA-bd_sf"/>
</dbReference>
<keyword evidence="2" id="KW-0805">Transcription regulation</keyword>
<gene>
    <name evidence="5" type="ORF">DC083_08760</name>
</gene>
<evidence type="ECO:0000313" key="5">
    <source>
        <dbReference type="EMBL" id="PWD80397.1"/>
    </source>
</evidence>
<evidence type="ECO:0000256" key="1">
    <source>
        <dbReference type="ARBA" id="ARBA00011046"/>
    </source>
</evidence>
<dbReference type="AlphaFoldDB" id="A0A2U2ACQ2"/>
<dbReference type="GO" id="GO:0045892">
    <property type="term" value="P:negative regulation of DNA-templated transcription"/>
    <property type="evidence" value="ECO:0007669"/>
    <property type="project" value="InterPro"/>
</dbReference>
<evidence type="ECO:0000256" key="2">
    <source>
        <dbReference type="ARBA" id="ARBA00023015"/>
    </source>
</evidence>
<dbReference type="InterPro" id="IPR036388">
    <property type="entry name" value="WH-like_DNA-bd_sf"/>
</dbReference>
<evidence type="ECO:0000256" key="4">
    <source>
        <dbReference type="ARBA" id="ARBA00023163"/>
    </source>
</evidence>
<dbReference type="InterPro" id="IPR005650">
    <property type="entry name" value="BlaI_family"/>
</dbReference>
<dbReference type="InterPro" id="IPR014071">
    <property type="entry name" value="Cu_transp_CopY/TcrY"/>
</dbReference>
<dbReference type="Gene3D" id="1.10.10.10">
    <property type="entry name" value="Winged helix-like DNA-binding domain superfamily/Winged helix DNA-binding domain"/>
    <property type="match status" value="1"/>
</dbReference>
<dbReference type="OrthoDB" id="279010at2"/>
<dbReference type="NCBIfam" id="TIGR02698">
    <property type="entry name" value="CopY_TcrY"/>
    <property type="match status" value="1"/>
</dbReference>
<dbReference type="GO" id="GO:0003677">
    <property type="term" value="F:DNA binding"/>
    <property type="evidence" value="ECO:0007669"/>
    <property type="project" value="UniProtKB-KW"/>
</dbReference>
<evidence type="ECO:0000256" key="3">
    <source>
        <dbReference type="ARBA" id="ARBA00023125"/>
    </source>
</evidence>
<reference evidence="6" key="1">
    <citation type="submission" date="2018-05" db="EMBL/GenBank/DDBJ databases">
        <title>Ignatzschineria dubaiensis sp. nov., isolated from necrotic foot tissues of dromedaries (Camelus dromedarius) and associated maggots in Dubai, United Arab Emirates.</title>
        <authorList>
            <person name="Tsang C.C."/>
            <person name="Tang J.Y.M."/>
            <person name="Fong J.Y.H."/>
            <person name="Kinne J."/>
            <person name="Lee H.H."/>
            <person name="Joseph M."/>
            <person name="Jose S."/>
            <person name="Schuster R.K."/>
            <person name="Tang Y."/>
            <person name="Sivakumar S."/>
            <person name="Chen J.H.K."/>
            <person name="Teng J.L.L."/>
            <person name="Lau S.K.P."/>
            <person name="Wernery U."/>
            <person name="Woo P.C.Y."/>
        </authorList>
    </citation>
    <scope>NUCLEOTIDE SEQUENCE [LARGE SCALE GENOMIC DNA]</scope>
    <source>
        <strain evidence="6">KCTC 22644</strain>
    </source>
</reference>
<dbReference type="SUPFAM" id="SSF46785">
    <property type="entry name" value="Winged helix' DNA-binding domain"/>
    <property type="match status" value="1"/>
</dbReference>
<keyword evidence="4" id="KW-0804">Transcription</keyword>
<sequence>MKKVDVTPAEWEIMRVLWANGEARSADIIRIFQEKRHWKPTTTKTLLSRLVDKNCVGTIQEGNRYRYRPLVTELDVWRSVTNELFTFVCDKDRASRIAQMIEAYPLSEEDLALIYQSLERAEGRKVSQVECHCFKGQCRCHLA</sequence>
<dbReference type="Pfam" id="PF03965">
    <property type="entry name" value="Penicillinase_R"/>
    <property type="match status" value="1"/>
</dbReference>
<comment type="similarity">
    <text evidence="1">Belongs to the BlaI transcriptional regulatory family.</text>
</comment>
<accession>A0A2U2ACQ2</accession>
<dbReference type="RefSeq" id="WP_109189840.1">
    <property type="nucleotide sequence ID" value="NZ_BMYA01000004.1"/>
</dbReference>
<keyword evidence="6" id="KW-1185">Reference proteome</keyword>
<evidence type="ECO:0000313" key="6">
    <source>
        <dbReference type="Proteomes" id="UP000245020"/>
    </source>
</evidence>
<protein>
    <submittedName>
        <fullName evidence="5">CopY/TcrY family copper transport repressor</fullName>
    </submittedName>
</protein>
<keyword evidence="3" id="KW-0238">DNA-binding</keyword>
<dbReference type="Proteomes" id="UP000245020">
    <property type="component" value="Unassembled WGS sequence"/>
</dbReference>
<proteinExistence type="inferred from homology"/>
<organism evidence="5 6">
    <name type="scientific">Ignatzschineria ureiclastica</name>
    <dbReference type="NCBI Taxonomy" id="472582"/>
    <lineage>
        <taxon>Bacteria</taxon>
        <taxon>Pseudomonadati</taxon>
        <taxon>Pseudomonadota</taxon>
        <taxon>Gammaproteobacteria</taxon>
        <taxon>Cardiobacteriales</taxon>
        <taxon>Ignatzschineriaceae</taxon>
        <taxon>Ignatzschineria</taxon>
    </lineage>
</organism>